<dbReference type="PANTHER" id="PTHR30007">
    <property type="entry name" value="PHP DOMAIN PROTEIN"/>
    <property type="match status" value="1"/>
</dbReference>
<dbReference type="EMBL" id="FNON01000001">
    <property type="protein sequence ID" value="SDW26181.1"/>
    <property type="molecule type" value="Genomic_DNA"/>
</dbReference>
<name>A0A1H2S3J1_9PSEU</name>
<dbReference type="RefSeq" id="WP_143046937.1">
    <property type="nucleotide sequence ID" value="NZ_FNON01000001.1"/>
</dbReference>
<accession>A0A1H2S3J1</accession>
<sequence length="81" mass="9255">MTLDIVKKVAGQKTFAILPRRWVVERAFSWIAQARRKVRDNERLPGHFTMMPRLLTRAGHAAVGLTRNVGLMKAPSADRTW</sequence>
<dbReference type="Proteomes" id="UP000199515">
    <property type="component" value="Unassembled WGS sequence"/>
</dbReference>
<organism evidence="1 2">
    <name type="scientific">Amycolatopsis xylanica</name>
    <dbReference type="NCBI Taxonomy" id="589385"/>
    <lineage>
        <taxon>Bacteria</taxon>
        <taxon>Bacillati</taxon>
        <taxon>Actinomycetota</taxon>
        <taxon>Actinomycetes</taxon>
        <taxon>Pseudonocardiales</taxon>
        <taxon>Pseudonocardiaceae</taxon>
        <taxon>Amycolatopsis</taxon>
    </lineage>
</organism>
<gene>
    <name evidence="1" type="ORF">SAMN05421504_10197</name>
</gene>
<dbReference type="PANTHER" id="PTHR30007:SF0">
    <property type="entry name" value="TRANSPOSASE"/>
    <property type="match status" value="1"/>
</dbReference>
<proteinExistence type="predicted"/>
<keyword evidence="2" id="KW-1185">Reference proteome</keyword>
<dbReference type="OrthoDB" id="4559615at2"/>
<protein>
    <submittedName>
        <fullName evidence="1">Transposase DDE domain-containing protein</fullName>
    </submittedName>
</protein>
<evidence type="ECO:0000313" key="1">
    <source>
        <dbReference type="EMBL" id="SDW26181.1"/>
    </source>
</evidence>
<reference evidence="1 2" key="1">
    <citation type="submission" date="2016-10" db="EMBL/GenBank/DDBJ databases">
        <authorList>
            <person name="de Groot N.N."/>
        </authorList>
    </citation>
    <scope>NUCLEOTIDE SEQUENCE [LARGE SCALE GENOMIC DNA]</scope>
    <source>
        <strain evidence="1 2">CPCC 202699</strain>
    </source>
</reference>
<evidence type="ECO:0000313" key="2">
    <source>
        <dbReference type="Proteomes" id="UP000199515"/>
    </source>
</evidence>
<dbReference type="AlphaFoldDB" id="A0A1H2S3J1"/>
<dbReference type="STRING" id="589385.SAMN05421504_10197"/>